<evidence type="ECO:0000256" key="4">
    <source>
        <dbReference type="ARBA" id="ARBA00022989"/>
    </source>
</evidence>
<dbReference type="FunFam" id="2.60.40.10:FF:000270">
    <property type="entry name" value="Cell surface protein"/>
    <property type="match status" value="2"/>
</dbReference>
<dbReference type="GO" id="GO:0006816">
    <property type="term" value="P:calcium ion transport"/>
    <property type="evidence" value="ECO:0007669"/>
    <property type="project" value="TreeGrafter"/>
</dbReference>
<dbReference type="InterPro" id="IPR013783">
    <property type="entry name" value="Ig-like_fold"/>
</dbReference>
<dbReference type="PANTHER" id="PTHR46730">
    <property type="entry name" value="POLYCYSTIN-1"/>
    <property type="match status" value="1"/>
</dbReference>
<keyword evidence="2 7" id="KW-0812">Transmembrane</keyword>
<dbReference type="SMART" id="SM00089">
    <property type="entry name" value="PKD"/>
    <property type="match status" value="2"/>
</dbReference>
<accession>A0A7Z8P2D6</accession>
<proteinExistence type="predicted"/>
<keyword evidence="5 7" id="KW-0472">Membrane</keyword>
<dbReference type="PANTHER" id="PTHR46730:SF4">
    <property type="entry name" value="POLYCYSTIC KIDNEY DISEASE PROTEIN 1-LIKE 1"/>
    <property type="match status" value="1"/>
</dbReference>
<evidence type="ECO:0000256" key="7">
    <source>
        <dbReference type="SAM" id="Phobius"/>
    </source>
</evidence>
<dbReference type="InterPro" id="IPR013229">
    <property type="entry name" value="PEGA"/>
</dbReference>
<evidence type="ECO:0000256" key="6">
    <source>
        <dbReference type="SAM" id="MobiDB-lite"/>
    </source>
</evidence>
<dbReference type="SUPFAM" id="SSF49299">
    <property type="entry name" value="PKD domain"/>
    <property type="match status" value="2"/>
</dbReference>
<dbReference type="GO" id="GO:0005261">
    <property type="term" value="F:monoatomic cation channel activity"/>
    <property type="evidence" value="ECO:0007669"/>
    <property type="project" value="TreeGrafter"/>
</dbReference>
<evidence type="ECO:0000259" key="8">
    <source>
        <dbReference type="PROSITE" id="PS50093"/>
    </source>
</evidence>
<comment type="subcellular location">
    <subcellularLocation>
        <location evidence="1">Membrane</location>
        <topology evidence="1">Multi-pass membrane protein</topology>
    </subcellularLocation>
</comment>
<dbReference type="Pfam" id="PF18911">
    <property type="entry name" value="PKD_4"/>
    <property type="match status" value="2"/>
</dbReference>
<dbReference type="CDD" id="cd00146">
    <property type="entry name" value="PKD"/>
    <property type="match status" value="2"/>
</dbReference>
<dbReference type="Proteomes" id="UP000319335">
    <property type="component" value="Unassembled WGS sequence"/>
</dbReference>
<dbReference type="GO" id="GO:0005886">
    <property type="term" value="C:plasma membrane"/>
    <property type="evidence" value="ECO:0007669"/>
    <property type="project" value="TreeGrafter"/>
</dbReference>
<evidence type="ECO:0000256" key="3">
    <source>
        <dbReference type="ARBA" id="ARBA00022737"/>
    </source>
</evidence>
<dbReference type="Pfam" id="PF08308">
    <property type="entry name" value="PEGA"/>
    <property type="match status" value="1"/>
</dbReference>
<name>A0A7Z8P2D6_9EURY</name>
<feature type="compositionally biased region" description="Low complexity" evidence="6">
    <location>
        <begin position="633"/>
        <end position="653"/>
    </location>
</feature>
<feature type="region of interest" description="Disordered" evidence="6">
    <location>
        <begin position="812"/>
        <end position="844"/>
    </location>
</feature>
<feature type="domain" description="PKD" evidence="8">
    <location>
        <begin position="553"/>
        <end position="636"/>
    </location>
</feature>
<evidence type="ECO:0000313" key="10">
    <source>
        <dbReference type="Proteomes" id="UP000319335"/>
    </source>
</evidence>
<feature type="compositionally biased region" description="Low complexity" evidence="6">
    <location>
        <begin position="819"/>
        <end position="829"/>
    </location>
</feature>
<feature type="domain" description="PKD" evidence="8">
    <location>
        <begin position="471"/>
        <end position="554"/>
    </location>
</feature>
<comment type="caution">
    <text evidence="9">The sequence shown here is derived from an EMBL/GenBank/DDBJ whole genome shotgun (WGS) entry which is preliminary data.</text>
</comment>
<keyword evidence="3" id="KW-0677">Repeat</keyword>
<dbReference type="NCBIfam" id="TIGR04213">
    <property type="entry name" value="PGF_pre_PGF"/>
    <property type="match status" value="1"/>
</dbReference>
<feature type="transmembrane region" description="Helical" evidence="7">
    <location>
        <begin position="35"/>
        <end position="54"/>
    </location>
</feature>
<keyword evidence="4 7" id="KW-1133">Transmembrane helix</keyword>
<dbReference type="InterPro" id="IPR035986">
    <property type="entry name" value="PKD_dom_sf"/>
</dbReference>
<dbReference type="PROSITE" id="PS50093">
    <property type="entry name" value="PKD"/>
    <property type="match status" value="2"/>
</dbReference>
<protein>
    <submittedName>
        <fullName evidence="9">PGF-pre-PGF domain-containing protein</fullName>
    </submittedName>
</protein>
<dbReference type="Gene3D" id="2.120.10.70">
    <property type="entry name" value="Fucose-specific lectin"/>
    <property type="match status" value="1"/>
</dbReference>
<evidence type="ECO:0000313" key="9">
    <source>
        <dbReference type="EMBL" id="TQD25319.1"/>
    </source>
</evidence>
<feature type="region of interest" description="Disordered" evidence="6">
    <location>
        <begin position="633"/>
        <end position="655"/>
    </location>
</feature>
<evidence type="ECO:0000256" key="5">
    <source>
        <dbReference type="ARBA" id="ARBA00023136"/>
    </source>
</evidence>
<dbReference type="EMBL" id="VIAQ01000015">
    <property type="protein sequence ID" value="TQD25319.1"/>
    <property type="molecule type" value="Genomic_DNA"/>
</dbReference>
<keyword evidence="10" id="KW-1185">Reference proteome</keyword>
<reference evidence="9 10" key="1">
    <citation type="submission" date="2019-06" db="EMBL/GenBank/DDBJ databases">
        <title>Draft genome sequence of Methanolobus vulcani B1d.</title>
        <authorList>
            <person name="Creighbaum A.J."/>
            <person name="Ticak T."/>
            <person name="Hariraju D."/>
            <person name="Arivett B.A."/>
            <person name="Ferguson D.J.Jr."/>
        </authorList>
    </citation>
    <scope>NUCLEOTIDE SEQUENCE [LARGE SCALE GENOMIC DNA]</scope>
    <source>
        <strain evidence="9 10">B1d</strain>
    </source>
</reference>
<dbReference type="InterPro" id="IPR026453">
    <property type="entry name" value="PGF_pre_PGF"/>
</dbReference>
<gene>
    <name evidence="9" type="ORF">FKV42_09805</name>
</gene>
<evidence type="ECO:0000256" key="2">
    <source>
        <dbReference type="ARBA" id="ARBA00022692"/>
    </source>
</evidence>
<dbReference type="InterPro" id="IPR000601">
    <property type="entry name" value="PKD_dom"/>
</dbReference>
<dbReference type="Gene3D" id="2.60.40.10">
    <property type="entry name" value="Immunoglobulins"/>
    <property type="match status" value="2"/>
</dbReference>
<organism evidence="9 10">
    <name type="scientific">Methanolobus vulcani</name>
    <dbReference type="NCBI Taxonomy" id="38026"/>
    <lineage>
        <taxon>Archaea</taxon>
        <taxon>Methanobacteriati</taxon>
        <taxon>Methanobacteriota</taxon>
        <taxon>Stenosarchaea group</taxon>
        <taxon>Methanomicrobia</taxon>
        <taxon>Methanosarcinales</taxon>
        <taxon>Methanosarcinaceae</taxon>
        <taxon>Methanolobus</taxon>
    </lineage>
</organism>
<evidence type="ECO:0000256" key="1">
    <source>
        <dbReference type="ARBA" id="ARBA00004141"/>
    </source>
</evidence>
<sequence>MLYNIHEHSCTSIFINLYYYGAITLDLSKMTKRSILLAILLLAILASPVSAMNWQTETVDNGSSYINLTWDHLTGKYTSLAFDSSGNPAISYQYYNAQNLKFAHYNNSSWEIETVDDVGQVGYYTSLAFDPSGNPTISYLDYRNRTVKFADYNGVNWESETVESSWGAGLYTSLAFDSSGNPSISYYDEYWRNTSLKFAYYNGVSWETETVDNIGDVGKYTSLAFDSSDNPAISYYDFNTSYDLKFAHYNGANWEIETVDSRLNVGMGTSLCYDPSGYPAISYLDVTNKDLKFAHYNGVYWEIEKVDSAAGLNTAGGEYTSLCFDASGNPAISYNDGNNDYLKFAYYNGANWEIETVDSAGAAGEYASLCFDSSGNAGISYYDYTDYRNTYLKFAFCMTGTLPVNSSVPDTWVYVDGINRSVQANTTLYLWPGTYNITVVKQDYETPSIQTVNVTEGANPEIDFIPEPAIPVAGFVANTTLETATQDVSFTDQSTGVISSWLWDFGDGTISTDQNPMHNYTTTGIYNVSLILTNPSGSSTRVQTSYITVVDSPVAGFSSNVTSGVVPLSVGFTDSSINSPDSWLWDFGDGDTSSYQNPNHTYSTVGTYNVSLNASNSLGSNISTRTAYITVSSVSSGSPSSSSSGTRVSVSSSQDPDIVISTDTSIMRVTGGTSIEFDLSDGEGPVLGIGFDAETDEGLVVTKVQVLGGTPADVPIPDGNLYSVMSIDVGAEGIISSDNAENIMIRFKVSREWIDDNNIDMDTICLMHFYEGKWQELPTDFESEDEKILYFTAETPGFSIFSIVADAASEEVSEESVQTEETVSLTSEEGQQEETDTEDTKNTPGFSALAGIVFVSLTLIVLRKNK</sequence>
<dbReference type="AlphaFoldDB" id="A0A7Z8P2D6"/>
<dbReference type="InterPro" id="IPR022409">
    <property type="entry name" value="PKD/Chitinase_dom"/>
</dbReference>
<feature type="transmembrane region" description="Helical" evidence="7">
    <location>
        <begin position="845"/>
        <end position="862"/>
    </location>
</feature>